<feature type="transmembrane region" description="Helical" evidence="1">
    <location>
        <begin position="38"/>
        <end position="57"/>
    </location>
</feature>
<gene>
    <name evidence="3" type="ORF">SAMN06295905_2774</name>
</gene>
<dbReference type="GO" id="GO:0006508">
    <property type="term" value="P:proteolysis"/>
    <property type="evidence" value="ECO:0007669"/>
    <property type="project" value="UniProtKB-KW"/>
</dbReference>
<keyword evidence="3" id="KW-0378">Hydrolase</keyword>
<dbReference type="Proteomes" id="UP000194474">
    <property type="component" value="Unassembled WGS sequence"/>
</dbReference>
<proteinExistence type="predicted"/>
<keyword evidence="3" id="KW-0645">Protease</keyword>
<organism evidence="3 4">
    <name type="scientific">Devosia lucknowensis</name>
    <dbReference type="NCBI Taxonomy" id="1096929"/>
    <lineage>
        <taxon>Bacteria</taxon>
        <taxon>Pseudomonadati</taxon>
        <taxon>Pseudomonadota</taxon>
        <taxon>Alphaproteobacteria</taxon>
        <taxon>Hyphomicrobiales</taxon>
        <taxon>Devosiaceae</taxon>
        <taxon>Devosia</taxon>
    </lineage>
</organism>
<dbReference type="InterPro" id="IPR003675">
    <property type="entry name" value="Rce1/LyrA-like_dom"/>
</dbReference>
<dbReference type="RefSeq" id="WP_140048990.1">
    <property type="nucleotide sequence ID" value="NZ_FXWK01000002.1"/>
</dbReference>
<feature type="transmembrane region" description="Helical" evidence="1">
    <location>
        <begin position="167"/>
        <end position="183"/>
    </location>
</feature>
<reference evidence="4" key="1">
    <citation type="submission" date="2017-04" db="EMBL/GenBank/DDBJ databases">
        <authorList>
            <person name="Varghese N."/>
            <person name="Submissions S."/>
        </authorList>
    </citation>
    <scope>NUCLEOTIDE SEQUENCE [LARGE SCALE GENOMIC DNA]</scope>
</reference>
<feature type="transmembrane region" description="Helical" evidence="1">
    <location>
        <begin position="108"/>
        <end position="129"/>
    </location>
</feature>
<dbReference type="GO" id="GO:0004175">
    <property type="term" value="F:endopeptidase activity"/>
    <property type="evidence" value="ECO:0007669"/>
    <property type="project" value="UniProtKB-ARBA"/>
</dbReference>
<evidence type="ECO:0000256" key="1">
    <source>
        <dbReference type="SAM" id="Phobius"/>
    </source>
</evidence>
<feature type="transmembrane region" description="Helical" evidence="1">
    <location>
        <begin position="78"/>
        <end position="96"/>
    </location>
</feature>
<dbReference type="GO" id="GO:0080120">
    <property type="term" value="P:CAAX-box protein maturation"/>
    <property type="evidence" value="ECO:0007669"/>
    <property type="project" value="UniProtKB-ARBA"/>
</dbReference>
<keyword evidence="1" id="KW-1133">Transmembrane helix</keyword>
<feature type="transmembrane region" description="Helical" evidence="1">
    <location>
        <begin position="141"/>
        <end position="161"/>
    </location>
</feature>
<dbReference type="AlphaFoldDB" id="A0A1Y6G5Z3"/>
<keyword evidence="4" id="KW-1185">Reference proteome</keyword>
<sequence>MPKLAVVLFGLAICYFPSHVNPLNRLLGVDIGFKGPSTIVLWNWLAVGALLAFVLVVERKSVASILIKRPNGKDIETALFYWGIAMAWSWLAMTLLPPVQDAGTASLVALPIPILLAIIVTTAITEEILFRGYPIERINDITSTTWAGPALSLMVFLVPHLTFFGPGWLLYHGGGTAMIYALYMRRRNLIACMLLHLLVNAPILIPASGLFSQTPAS</sequence>
<evidence type="ECO:0000313" key="3">
    <source>
        <dbReference type="EMBL" id="SMQ85496.1"/>
    </source>
</evidence>
<feature type="domain" description="CAAX prenyl protease 2/Lysostaphin resistance protein A-like" evidence="2">
    <location>
        <begin position="111"/>
        <end position="201"/>
    </location>
</feature>
<dbReference type="EMBL" id="FXWK01000002">
    <property type="protein sequence ID" value="SMQ85496.1"/>
    <property type="molecule type" value="Genomic_DNA"/>
</dbReference>
<evidence type="ECO:0000313" key="4">
    <source>
        <dbReference type="Proteomes" id="UP000194474"/>
    </source>
</evidence>
<keyword evidence="1" id="KW-0472">Membrane</keyword>
<dbReference type="Pfam" id="PF02517">
    <property type="entry name" value="Rce1-like"/>
    <property type="match status" value="1"/>
</dbReference>
<protein>
    <submittedName>
        <fullName evidence="3">CAAX protease self-immunity</fullName>
    </submittedName>
</protein>
<dbReference type="OrthoDB" id="8479405at2"/>
<accession>A0A1Y6G5Z3</accession>
<evidence type="ECO:0000259" key="2">
    <source>
        <dbReference type="Pfam" id="PF02517"/>
    </source>
</evidence>
<name>A0A1Y6G5Z3_9HYPH</name>
<keyword evidence="1" id="KW-0812">Transmembrane</keyword>
<feature type="transmembrane region" description="Helical" evidence="1">
    <location>
        <begin position="190"/>
        <end position="211"/>
    </location>
</feature>